<comment type="caution">
    <text evidence="2">The sequence shown here is derived from an EMBL/GenBank/DDBJ whole genome shotgun (WGS) entry which is preliminary data.</text>
</comment>
<dbReference type="GO" id="GO:0072686">
    <property type="term" value="C:mitotic spindle"/>
    <property type="evidence" value="ECO:0007669"/>
    <property type="project" value="InterPro"/>
</dbReference>
<dbReference type="GO" id="GO:0008608">
    <property type="term" value="P:attachment of spindle microtubules to kinetochore"/>
    <property type="evidence" value="ECO:0007669"/>
    <property type="project" value="InterPro"/>
</dbReference>
<feature type="coiled-coil region" evidence="1">
    <location>
        <begin position="14"/>
        <end position="41"/>
    </location>
</feature>
<sequence>MERHPQNKVQDELYEKSLVQLKELNSNIERMNSLLMETNKINETGVLVGQLNSAYIDGVAFQLDLHKD</sequence>
<dbReference type="GO" id="GO:0042729">
    <property type="term" value="C:DASH complex"/>
    <property type="evidence" value="ECO:0007669"/>
    <property type="project" value="InterPro"/>
</dbReference>
<organism evidence="2 3">
    <name type="scientific">Pichia kluyveri</name>
    <name type="common">Yeast</name>
    <dbReference type="NCBI Taxonomy" id="36015"/>
    <lineage>
        <taxon>Eukaryota</taxon>
        <taxon>Fungi</taxon>
        <taxon>Dikarya</taxon>
        <taxon>Ascomycota</taxon>
        <taxon>Saccharomycotina</taxon>
        <taxon>Pichiomycetes</taxon>
        <taxon>Pichiales</taxon>
        <taxon>Pichiaceae</taxon>
        <taxon>Pichia</taxon>
    </lineage>
</organism>
<evidence type="ECO:0008006" key="4">
    <source>
        <dbReference type="Google" id="ProtNLM"/>
    </source>
</evidence>
<gene>
    <name evidence="2" type="ORF">DAPK24_035990</name>
</gene>
<proteinExistence type="predicted"/>
<accession>A0AAV5R6B3</accession>
<dbReference type="InterPro" id="IPR013959">
    <property type="entry name" value="DASH_Dad4"/>
</dbReference>
<name>A0AAV5R6B3_PICKL</name>
<keyword evidence="1" id="KW-0175">Coiled coil</keyword>
<dbReference type="AlphaFoldDB" id="A0AAV5R6B3"/>
<evidence type="ECO:0000313" key="3">
    <source>
        <dbReference type="Proteomes" id="UP001378960"/>
    </source>
</evidence>
<dbReference type="Pfam" id="PF08650">
    <property type="entry name" value="DASH_Dad4"/>
    <property type="match status" value="1"/>
</dbReference>
<protein>
    <recommendedName>
        <fullName evidence="4">DASH complex subunit DAD4</fullName>
    </recommendedName>
</protein>
<keyword evidence="3" id="KW-1185">Reference proteome</keyword>
<evidence type="ECO:0000256" key="1">
    <source>
        <dbReference type="SAM" id="Coils"/>
    </source>
</evidence>
<evidence type="ECO:0000313" key="2">
    <source>
        <dbReference type="EMBL" id="GMM47024.1"/>
    </source>
</evidence>
<dbReference type="EMBL" id="BTGB01000005">
    <property type="protein sequence ID" value="GMM47024.1"/>
    <property type="molecule type" value="Genomic_DNA"/>
</dbReference>
<dbReference type="Proteomes" id="UP001378960">
    <property type="component" value="Unassembled WGS sequence"/>
</dbReference>
<reference evidence="2 3" key="1">
    <citation type="journal article" date="2023" name="Elife">
        <title>Identification of key yeast species and microbe-microbe interactions impacting larval growth of Drosophila in the wild.</title>
        <authorList>
            <person name="Mure A."/>
            <person name="Sugiura Y."/>
            <person name="Maeda R."/>
            <person name="Honda K."/>
            <person name="Sakurai N."/>
            <person name="Takahashi Y."/>
            <person name="Watada M."/>
            <person name="Katoh T."/>
            <person name="Gotoh A."/>
            <person name="Gotoh Y."/>
            <person name="Taniguchi I."/>
            <person name="Nakamura K."/>
            <person name="Hayashi T."/>
            <person name="Katayama T."/>
            <person name="Uemura T."/>
            <person name="Hattori Y."/>
        </authorList>
    </citation>
    <scope>NUCLEOTIDE SEQUENCE [LARGE SCALE GENOMIC DNA]</scope>
    <source>
        <strain evidence="2 3">PK-24</strain>
    </source>
</reference>